<dbReference type="EMBL" id="FO082050">
    <property type="protein sequence ID" value="CCE82707.1"/>
    <property type="molecule type" value="Genomic_DNA"/>
</dbReference>
<evidence type="ECO:0000256" key="1">
    <source>
        <dbReference type="ARBA" id="ARBA00022468"/>
    </source>
</evidence>
<sequence length="658" mass="74974">MSESDTLSMQLSHPDWVSMDIDNLGKSLYTGDGVPLTGTIQNLKVRTIEDALNQGKHNVLVECSRSTEGLVNNRLRQKVWPVLLGLPAQNVDHKHKYMDLENSLGLNHQSASFFLNDLDCNDLSPHKDEEQVKLDISRSFSILNHLQSFEHLPNESFTNIFSSSDIQTLKKHLLNIIFKILRKYPSLNYYQGYHDIASIILIVCYQEDQMHGIIDEELASRMLEHLTLYHLRDFMLTDINLSATHLRLIPALLESVDSDLFLLARSINDSYVLTNGCYYDYNFYQALSPILTLYSHDLNNLRQLLLIWDFCLSYNSIIPNIYLYVSILVSKKENIYERLGIQCQTWDKSLYDTLDKDLIHSSLSPSYLLSSLTDSELIKILNYTEELLRLYPLDSLKNADQTYSLWFKQYNKNSVLMTTSELSMIPGEDIQSQDSLDNGLQMDPGTLSELMDIQDCEMTKLSAYSLSMQQQVMDQQDEMSTSSTDIDSSGTNSLSSSLSSLTSATSSINTKIINTSSIILKKLLHSEGVVHHAEADPNNDNRMSKRIYRMSFAVGFIGFLLHLLLSKNNASYQEYMKLTNLSHIMSYNFNCFLNKEVLENVINFIKTNFSFLVTSLSIALNNVWQSLRENGGLSQSINMRQVGLGTLRDNVYGFSGEL</sequence>
<dbReference type="PANTHER" id="PTHR20913:SF7">
    <property type="entry name" value="RE60063P"/>
    <property type="match status" value="1"/>
</dbReference>
<dbReference type="FunCoup" id="G8YCM6">
    <property type="interactions" value="111"/>
</dbReference>
<dbReference type="SMART" id="SM00164">
    <property type="entry name" value="TBC"/>
    <property type="match status" value="1"/>
</dbReference>
<dbReference type="Proteomes" id="UP000005222">
    <property type="component" value="Chromosome J"/>
</dbReference>
<accession>G8YCM6</accession>
<keyword evidence="3" id="KW-0812">Transmembrane</keyword>
<organism evidence="5 6">
    <name type="scientific">Pichia sorbitophila (strain ATCC MYA-4447 / BCRC 22081 / CBS 7064 / NBRC 10061 / NRRL Y-12695)</name>
    <name type="common">Hybrid yeast</name>
    <dbReference type="NCBI Taxonomy" id="559304"/>
    <lineage>
        <taxon>Eukaryota</taxon>
        <taxon>Fungi</taxon>
        <taxon>Dikarya</taxon>
        <taxon>Ascomycota</taxon>
        <taxon>Saccharomycotina</taxon>
        <taxon>Pichiomycetes</taxon>
        <taxon>Debaryomycetaceae</taxon>
        <taxon>Millerozyma</taxon>
    </lineage>
</organism>
<keyword evidence="3" id="KW-0472">Membrane</keyword>
<dbReference type="GO" id="GO:0005096">
    <property type="term" value="F:GTPase activator activity"/>
    <property type="evidence" value="ECO:0007669"/>
    <property type="project" value="UniProtKB-KW"/>
</dbReference>
<dbReference type="GO" id="GO:0006888">
    <property type="term" value="P:endoplasmic reticulum to Golgi vesicle-mediated transport"/>
    <property type="evidence" value="ECO:0007669"/>
    <property type="project" value="TreeGrafter"/>
</dbReference>
<dbReference type="SUPFAM" id="SSF47923">
    <property type="entry name" value="Ypt/Rab-GAP domain of gyp1p"/>
    <property type="match status" value="1"/>
</dbReference>
<dbReference type="Gene3D" id="1.10.472.80">
    <property type="entry name" value="Ypt/Rab-GAP domain of gyp1p, domain 3"/>
    <property type="match status" value="1"/>
</dbReference>
<evidence type="ECO:0000259" key="4">
    <source>
        <dbReference type="PROSITE" id="PS50086"/>
    </source>
</evidence>
<gene>
    <name evidence="5" type="primary">Piso0_002448</name>
    <name evidence="5" type="ORF">GNLVRS01_PISO0J12219g</name>
</gene>
<dbReference type="InterPro" id="IPR045913">
    <property type="entry name" value="TBC20/Gyp8-like"/>
</dbReference>
<name>G8YCM6_PICSO</name>
<dbReference type="InterPro" id="IPR035969">
    <property type="entry name" value="Rab-GAP_TBC_sf"/>
</dbReference>
<feature type="region of interest" description="Disordered" evidence="2">
    <location>
        <begin position="472"/>
        <end position="492"/>
    </location>
</feature>
<dbReference type="AlphaFoldDB" id="G8YCM6"/>
<keyword evidence="3" id="KW-1133">Transmembrane helix</keyword>
<dbReference type="OrthoDB" id="206700at2759"/>
<dbReference type="Pfam" id="PF00566">
    <property type="entry name" value="RabGAP-TBC"/>
    <property type="match status" value="1"/>
</dbReference>
<reference evidence="5 6" key="1">
    <citation type="journal article" date="2012" name="G3 (Bethesda)">
        <title>Pichia sorbitophila, an interspecies yeast hybrid reveals early steps of genome resolution following polyploidization.</title>
        <authorList>
            <person name="Leh Louis V."/>
            <person name="Despons L."/>
            <person name="Friedrich A."/>
            <person name="Martin T."/>
            <person name="Durrens P."/>
            <person name="Casaregola S."/>
            <person name="Neuveglise C."/>
            <person name="Fairhead C."/>
            <person name="Marck C."/>
            <person name="Cruz J.A."/>
            <person name="Straub M.L."/>
            <person name="Kugler V."/>
            <person name="Sacerdot C."/>
            <person name="Uzunov Z."/>
            <person name="Thierry A."/>
            <person name="Weiss S."/>
            <person name="Bleykasten C."/>
            <person name="De Montigny J."/>
            <person name="Jacques N."/>
            <person name="Jung P."/>
            <person name="Lemaire M."/>
            <person name="Mallet S."/>
            <person name="Morel G."/>
            <person name="Richard G.F."/>
            <person name="Sarkar A."/>
            <person name="Savel G."/>
            <person name="Schacherer J."/>
            <person name="Seret M.L."/>
            <person name="Talla E."/>
            <person name="Samson G."/>
            <person name="Jubin C."/>
            <person name="Poulain J."/>
            <person name="Vacherie B."/>
            <person name="Barbe V."/>
            <person name="Pelletier E."/>
            <person name="Sherman D.J."/>
            <person name="Westhof E."/>
            <person name="Weissenbach J."/>
            <person name="Baret P.V."/>
            <person name="Wincker P."/>
            <person name="Gaillardin C."/>
            <person name="Dujon B."/>
            <person name="Souciet J.L."/>
        </authorList>
    </citation>
    <scope>NUCLEOTIDE SEQUENCE [LARGE SCALE GENOMIC DNA]</scope>
    <source>
        <strain evidence="6">ATCC MYA-4447 / BCRC 22081 / CBS 7064 / NBRC 10061 / NRRL Y-12695</strain>
    </source>
</reference>
<dbReference type="InterPro" id="IPR000195">
    <property type="entry name" value="Rab-GAP-TBC_dom"/>
</dbReference>
<evidence type="ECO:0000313" key="6">
    <source>
        <dbReference type="Proteomes" id="UP000005222"/>
    </source>
</evidence>
<dbReference type="InParanoid" id="G8YCM6"/>
<evidence type="ECO:0000313" key="5">
    <source>
        <dbReference type="EMBL" id="CCE82707.1"/>
    </source>
</evidence>
<proteinExistence type="predicted"/>
<protein>
    <submittedName>
        <fullName evidence="5">Piso0_002448 protein</fullName>
    </submittedName>
</protein>
<feature type="transmembrane region" description="Helical" evidence="3">
    <location>
        <begin position="547"/>
        <end position="565"/>
    </location>
</feature>
<dbReference type="eggNOG" id="KOG2595">
    <property type="taxonomic scope" value="Eukaryota"/>
</dbReference>
<feature type="domain" description="Rab-GAP TBC" evidence="4">
    <location>
        <begin position="70"/>
        <end position="315"/>
    </location>
</feature>
<evidence type="ECO:0000256" key="3">
    <source>
        <dbReference type="SAM" id="Phobius"/>
    </source>
</evidence>
<dbReference type="Gene3D" id="1.10.8.1310">
    <property type="match status" value="1"/>
</dbReference>
<dbReference type="HOGENOM" id="CLU_412174_0_0_1"/>
<keyword evidence="1" id="KW-0343">GTPase activation</keyword>
<evidence type="ECO:0000256" key="2">
    <source>
        <dbReference type="SAM" id="MobiDB-lite"/>
    </source>
</evidence>
<dbReference type="OMA" id="QQDEMST"/>
<dbReference type="GO" id="GO:0005789">
    <property type="term" value="C:endoplasmic reticulum membrane"/>
    <property type="evidence" value="ECO:0007669"/>
    <property type="project" value="TreeGrafter"/>
</dbReference>
<dbReference type="PANTHER" id="PTHR20913">
    <property type="entry name" value="TBC1 DOMAIN FAMILY MEMBER 20/GTPASE"/>
    <property type="match status" value="1"/>
</dbReference>
<keyword evidence="6" id="KW-1185">Reference proteome</keyword>
<dbReference type="PROSITE" id="PS50086">
    <property type="entry name" value="TBC_RABGAP"/>
    <property type="match status" value="1"/>
</dbReference>
<dbReference type="STRING" id="559304.G8YCM6"/>